<evidence type="ECO:0000256" key="3">
    <source>
        <dbReference type="PIRSR" id="PIRSR630564-2"/>
    </source>
</evidence>
<dbReference type="PANTHER" id="PTHR10807">
    <property type="entry name" value="MYOTUBULARIN-RELATED"/>
    <property type="match status" value="1"/>
</dbReference>
<dbReference type="Gene3D" id="3.90.190.10">
    <property type="entry name" value="Protein tyrosine phosphatase superfamily"/>
    <property type="match status" value="1"/>
</dbReference>
<evidence type="ECO:0000256" key="2">
    <source>
        <dbReference type="PIRSR" id="PIRSR630564-1"/>
    </source>
</evidence>
<dbReference type="Gene3D" id="2.30.30.40">
    <property type="entry name" value="SH3 Domains"/>
    <property type="match status" value="1"/>
</dbReference>
<feature type="domain" description="SH3" evidence="5">
    <location>
        <begin position="14"/>
        <end position="73"/>
    </location>
</feature>
<dbReference type="InterPro" id="IPR010569">
    <property type="entry name" value="Myotubularin-like_Pase_dom"/>
</dbReference>
<name>A0AAU9KBH2_9CILI</name>
<evidence type="ECO:0000313" key="8">
    <source>
        <dbReference type="Proteomes" id="UP001162131"/>
    </source>
</evidence>
<evidence type="ECO:0000259" key="6">
    <source>
        <dbReference type="PROSITE" id="PS51339"/>
    </source>
</evidence>
<evidence type="ECO:0000313" key="7">
    <source>
        <dbReference type="EMBL" id="CAG9330532.1"/>
    </source>
</evidence>
<evidence type="ECO:0000256" key="1">
    <source>
        <dbReference type="ARBA" id="ARBA00022443"/>
    </source>
</evidence>
<sequence length="673" mass="77074">MVTTYFHIPSIYNITHVRAMALASYKSDLVTHLNLKKDQEIQLVEVSDDWSWAVDFTGKSGWVPSTQLRISETPATQSDISRLRLTITLRIGDKLKKIDYLGHPEQTFFTSQEFAAFENVDWSSTLSIVLKDDDNTISVYEEPLASMKDQANEGVYFKTLKSGLKGNFASCLMLIRVSNSLEALQSMNSDYDMPGVAESYVDPELMPGEVIATSAKTQGACGNIILDGMLYLTNARLIFISSSIYSNVLSCPLLCIENTETVQGTFKVMTKDLRAIEYSISSQEQAKIFSEKFGQQIGMFFCISHYLALTNPQPYGWGVYDPEREFMRLGVLESNLFRICELNTDYELCDTYPSILIQPVTVPDTQLEKISKFRSKNRIPTLCWYGKGAGLYRSSQPLVGFFSSRCRDDEDYMLKSRIKYIIDARPKINARANKVSGKGYEHQSHYPHCKIIFANIHNIHKVRESFESLVELFGRDDDFFLMVQNSRWLHYIKAILSAAKIAADLLYYEKASVLVHCSDGWDRTPEITSLAQLLLDPFYRSFHGFQVLLAKEWLAFGHRFRERIQGTEKSPVFIQFLDSIHQVLSQFPNEFQFNSKYLLFLASALYSGKYGTFMSDCEKTSQDFQGRTLSAFSEDSAEFLNSNYSPSQIEILPLKVGLRYMKLWEYHFQWQII</sequence>
<comment type="caution">
    <text evidence="7">The sequence shown here is derived from an EMBL/GenBank/DDBJ whole genome shotgun (WGS) entry which is preliminary data.</text>
</comment>
<feature type="binding site" evidence="3">
    <location>
        <begin position="458"/>
        <end position="459"/>
    </location>
    <ligand>
        <name>substrate</name>
    </ligand>
</feature>
<dbReference type="Pfam" id="PF07653">
    <property type="entry name" value="SH3_2"/>
    <property type="match status" value="1"/>
</dbReference>
<keyword evidence="8" id="KW-1185">Reference proteome</keyword>
<accession>A0AAU9KBH2</accession>
<evidence type="ECO:0000256" key="4">
    <source>
        <dbReference type="PROSITE-ProRule" id="PRU00192"/>
    </source>
</evidence>
<dbReference type="AlphaFoldDB" id="A0AAU9KBH2"/>
<evidence type="ECO:0008006" key="9">
    <source>
        <dbReference type="Google" id="ProtNLM"/>
    </source>
</evidence>
<dbReference type="SUPFAM" id="SSF52799">
    <property type="entry name" value="(Phosphotyrosine protein) phosphatases II"/>
    <property type="match status" value="1"/>
</dbReference>
<dbReference type="EMBL" id="CAJZBQ010000051">
    <property type="protein sequence ID" value="CAG9330532.1"/>
    <property type="molecule type" value="Genomic_DNA"/>
</dbReference>
<dbReference type="InterPro" id="IPR029021">
    <property type="entry name" value="Prot-tyrosine_phosphatase-like"/>
</dbReference>
<feature type="domain" description="Myotubularin phosphatase" evidence="6">
    <location>
        <begin position="316"/>
        <end position="668"/>
    </location>
</feature>
<gene>
    <name evidence="7" type="ORF">BSTOLATCC_MIC51115</name>
</gene>
<dbReference type="PROSITE" id="PS51339">
    <property type="entry name" value="PPASE_MYOTUBULARIN"/>
    <property type="match status" value="1"/>
</dbReference>
<organism evidence="7 8">
    <name type="scientific">Blepharisma stoltei</name>
    <dbReference type="NCBI Taxonomy" id="1481888"/>
    <lineage>
        <taxon>Eukaryota</taxon>
        <taxon>Sar</taxon>
        <taxon>Alveolata</taxon>
        <taxon>Ciliophora</taxon>
        <taxon>Postciliodesmatophora</taxon>
        <taxon>Heterotrichea</taxon>
        <taxon>Heterotrichida</taxon>
        <taxon>Blepharismidae</taxon>
        <taxon>Blepharisma</taxon>
    </lineage>
</organism>
<dbReference type="Proteomes" id="UP001162131">
    <property type="component" value="Unassembled WGS sequence"/>
</dbReference>
<dbReference type="InterPro" id="IPR001452">
    <property type="entry name" value="SH3_domain"/>
</dbReference>
<protein>
    <recommendedName>
        <fullName evidence="9">Phosphatidylinositol-3-phosphatase</fullName>
    </recommendedName>
</protein>
<dbReference type="SUPFAM" id="SSF50729">
    <property type="entry name" value="PH domain-like"/>
    <property type="match status" value="1"/>
</dbReference>
<dbReference type="SUPFAM" id="SSF50044">
    <property type="entry name" value="SH3-domain"/>
    <property type="match status" value="1"/>
</dbReference>
<dbReference type="PROSITE" id="PS50002">
    <property type="entry name" value="SH3"/>
    <property type="match status" value="1"/>
</dbReference>
<proteinExistence type="predicted"/>
<keyword evidence="1 4" id="KW-0728">SH3 domain</keyword>
<dbReference type="SMART" id="SM00326">
    <property type="entry name" value="SH3"/>
    <property type="match status" value="1"/>
</dbReference>
<dbReference type="InterPro" id="IPR036028">
    <property type="entry name" value="SH3-like_dom_sf"/>
</dbReference>
<evidence type="ECO:0000259" key="5">
    <source>
        <dbReference type="PROSITE" id="PS50002"/>
    </source>
</evidence>
<dbReference type="GO" id="GO:0016020">
    <property type="term" value="C:membrane"/>
    <property type="evidence" value="ECO:0007669"/>
    <property type="project" value="TreeGrafter"/>
</dbReference>
<feature type="binding site" evidence="3">
    <location>
        <begin position="517"/>
        <end position="523"/>
    </location>
    <ligand>
        <name>substrate</name>
    </ligand>
</feature>
<dbReference type="GO" id="GO:0046856">
    <property type="term" value="P:phosphatidylinositol dephosphorylation"/>
    <property type="evidence" value="ECO:0007669"/>
    <property type="project" value="TreeGrafter"/>
</dbReference>
<dbReference type="Pfam" id="PF06602">
    <property type="entry name" value="Myotub-related"/>
    <property type="match status" value="1"/>
</dbReference>
<dbReference type="InterPro" id="IPR030564">
    <property type="entry name" value="Myotubularin"/>
</dbReference>
<reference evidence="7" key="1">
    <citation type="submission" date="2021-09" db="EMBL/GenBank/DDBJ databases">
        <authorList>
            <consortium name="AG Swart"/>
            <person name="Singh M."/>
            <person name="Singh A."/>
            <person name="Seah K."/>
            <person name="Emmerich C."/>
        </authorList>
    </citation>
    <scope>NUCLEOTIDE SEQUENCE</scope>
    <source>
        <strain evidence="7">ATCC30299</strain>
    </source>
</reference>
<dbReference type="PANTHER" id="PTHR10807:SF128">
    <property type="entry name" value="PHOSPHATIDYLINOSITOL-3,5-BISPHOSPHATE 3-PHOSPHATASE"/>
    <property type="match status" value="1"/>
</dbReference>
<dbReference type="GO" id="GO:0004438">
    <property type="term" value="F:phosphatidylinositol-3-phosphate phosphatase activity"/>
    <property type="evidence" value="ECO:0007669"/>
    <property type="project" value="TreeGrafter"/>
</dbReference>
<dbReference type="GO" id="GO:0005737">
    <property type="term" value="C:cytoplasm"/>
    <property type="evidence" value="ECO:0007669"/>
    <property type="project" value="TreeGrafter"/>
</dbReference>
<feature type="active site" description="Phosphocysteine intermediate" evidence="2">
    <location>
        <position position="517"/>
    </location>
</feature>